<evidence type="ECO:0000313" key="5">
    <source>
        <dbReference type="EMBL" id="AUT66030.1"/>
    </source>
</evidence>
<evidence type="ECO:0000256" key="2">
    <source>
        <dbReference type="ARBA" id="ARBA00023125"/>
    </source>
</evidence>
<sequence length="353" mass="38647">MARNASVSESVLEVLVLFIQVGEEMMSTRPAPRPETQASDGTDVIPRRLRRVAVVLFDGFDLLSASVIANAFEAASELSARGPIQWFYQITTLSDHDGYIASSAALLVSAETFDTHAGHEFDAIFAIVGADACIDARSAPLIAWINRARSKAADVRLVGAPLPGLDGHACSEPNGWERDSQASAARLSGECKTRSQSLHDALTGALKLIRRDMGDSMARRVAERLSICSHDVLNAIFEDVVGSTPAEKVRAAAHWLQDNCRRQVTIEDAAQVAAMSERSLLRHFRSELGMTPSDYLMHARLQVVCNLLIETDLPVDKVAKRAGLTSGDHLARSFRRHMKTSPTEYRAQRRLQC</sequence>
<dbReference type="Gene3D" id="3.40.50.880">
    <property type="match status" value="1"/>
</dbReference>
<dbReference type="KEGG" id="pter:C2L65_31395"/>
<reference evidence="5 6" key="1">
    <citation type="submission" date="2018-01" db="EMBL/GenBank/DDBJ databases">
        <title>Species boundaries and ecological features among Paraburkholderia terrae DSMZ17804T, P. hospita DSMZ17164T and P. caribensis DSMZ13236T.</title>
        <authorList>
            <person name="Pratama A.A."/>
        </authorList>
    </citation>
    <scope>NUCLEOTIDE SEQUENCE [LARGE SCALE GENOMIC DNA]</scope>
    <source>
        <strain evidence="5 6">DSM 17804</strain>
    </source>
</reference>
<proteinExistence type="predicted"/>
<protein>
    <submittedName>
        <fullName evidence="5">AraC family transcriptional regulator</fullName>
    </submittedName>
</protein>
<dbReference type="InterPro" id="IPR050204">
    <property type="entry name" value="AraC_XylS_family_regulators"/>
</dbReference>
<dbReference type="PROSITE" id="PS01124">
    <property type="entry name" value="HTH_ARAC_FAMILY_2"/>
    <property type="match status" value="1"/>
</dbReference>
<organism evidence="5 6">
    <name type="scientific">Paraburkholderia terrae</name>
    <dbReference type="NCBI Taxonomy" id="311230"/>
    <lineage>
        <taxon>Bacteria</taxon>
        <taxon>Pseudomonadati</taxon>
        <taxon>Pseudomonadota</taxon>
        <taxon>Betaproteobacteria</taxon>
        <taxon>Burkholderiales</taxon>
        <taxon>Burkholderiaceae</taxon>
        <taxon>Paraburkholderia</taxon>
    </lineage>
</organism>
<dbReference type="GO" id="GO:0043565">
    <property type="term" value="F:sequence-specific DNA binding"/>
    <property type="evidence" value="ECO:0007669"/>
    <property type="project" value="InterPro"/>
</dbReference>
<dbReference type="PANTHER" id="PTHR46796">
    <property type="entry name" value="HTH-TYPE TRANSCRIPTIONAL ACTIVATOR RHAS-RELATED"/>
    <property type="match status" value="1"/>
</dbReference>
<feature type="domain" description="HTH araC/xylS-type" evidence="4">
    <location>
        <begin position="250"/>
        <end position="348"/>
    </location>
</feature>
<dbReference type="GO" id="GO:0003700">
    <property type="term" value="F:DNA-binding transcription factor activity"/>
    <property type="evidence" value="ECO:0007669"/>
    <property type="project" value="InterPro"/>
</dbReference>
<keyword evidence="2" id="KW-0238">DNA-binding</keyword>
<dbReference type="InterPro" id="IPR009057">
    <property type="entry name" value="Homeodomain-like_sf"/>
</dbReference>
<evidence type="ECO:0000313" key="6">
    <source>
        <dbReference type="Proteomes" id="UP000243502"/>
    </source>
</evidence>
<dbReference type="OrthoDB" id="8543772at2"/>
<evidence type="ECO:0000259" key="4">
    <source>
        <dbReference type="PROSITE" id="PS01124"/>
    </source>
</evidence>
<dbReference type="SMART" id="SM00342">
    <property type="entry name" value="HTH_ARAC"/>
    <property type="match status" value="1"/>
</dbReference>
<dbReference type="InterPro" id="IPR018060">
    <property type="entry name" value="HTH_AraC"/>
</dbReference>
<name>A0A2I8F2U8_9BURK</name>
<dbReference type="Pfam" id="PF12833">
    <property type="entry name" value="HTH_18"/>
    <property type="match status" value="1"/>
</dbReference>
<dbReference type="Proteomes" id="UP000243502">
    <property type="component" value="Chromosome 3"/>
</dbReference>
<gene>
    <name evidence="5" type="ORF">C2L65_31395</name>
</gene>
<dbReference type="SUPFAM" id="SSF46689">
    <property type="entry name" value="Homeodomain-like"/>
    <property type="match status" value="2"/>
</dbReference>
<dbReference type="AlphaFoldDB" id="A0A2I8F2U8"/>
<evidence type="ECO:0000256" key="3">
    <source>
        <dbReference type="ARBA" id="ARBA00023163"/>
    </source>
</evidence>
<keyword evidence="3" id="KW-0804">Transcription</keyword>
<dbReference type="Gene3D" id="1.10.10.60">
    <property type="entry name" value="Homeodomain-like"/>
    <property type="match status" value="1"/>
</dbReference>
<dbReference type="InterPro" id="IPR029062">
    <property type="entry name" value="Class_I_gatase-like"/>
</dbReference>
<dbReference type="SUPFAM" id="SSF52317">
    <property type="entry name" value="Class I glutamine amidotransferase-like"/>
    <property type="match status" value="1"/>
</dbReference>
<evidence type="ECO:0000256" key="1">
    <source>
        <dbReference type="ARBA" id="ARBA00023015"/>
    </source>
</evidence>
<keyword evidence="1" id="KW-0805">Transcription regulation</keyword>
<accession>A0A2I8F2U8</accession>
<dbReference type="EMBL" id="CP026113">
    <property type="protein sequence ID" value="AUT66030.1"/>
    <property type="molecule type" value="Genomic_DNA"/>
</dbReference>